<keyword evidence="3" id="KW-0677">Repeat</keyword>
<keyword evidence="1" id="KW-0808">Transferase</keyword>
<dbReference type="SUPFAM" id="SSF143503">
    <property type="entry name" value="PUG domain-like"/>
    <property type="match status" value="1"/>
</dbReference>
<dbReference type="GO" id="GO:0070530">
    <property type="term" value="F:K63-linked polyubiquitin modification-dependent protein binding"/>
    <property type="evidence" value="ECO:0007669"/>
    <property type="project" value="TreeGrafter"/>
</dbReference>
<dbReference type="Pfam" id="PF25163">
    <property type="entry name" value="UBA_RNF31"/>
    <property type="match status" value="1"/>
</dbReference>
<dbReference type="GO" id="GO:1990450">
    <property type="term" value="F:linear polyubiquitin binding"/>
    <property type="evidence" value="ECO:0007669"/>
    <property type="project" value="TreeGrafter"/>
</dbReference>
<dbReference type="InterPro" id="IPR032065">
    <property type="entry name" value="RNF31-UBA"/>
</dbReference>
<dbReference type="CDD" id="cd20351">
    <property type="entry name" value="Rcat_RBR_HOIP"/>
    <property type="match status" value="1"/>
</dbReference>
<reference evidence="11" key="2">
    <citation type="journal article" date="2017" name="Sci. Adv.">
        <title>A tail of two voltages: Proteomic comparison of the three electric organs of the electric eel.</title>
        <authorList>
            <person name="Traeger L.L."/>
            <person name="Sabat G."/>
            <person name="Barrett-Wilt G.A."/>
            <person name="Wells G.B."/>
            <person name="Sussman M.R."/>
        </authorList>
    </citation>
    <scope>NUCLEOTIDE SEQUENCE [LARGE SCALE GENOMIC DNA]</scope>
</reference>
<reference evidence="10" key="4">
    <citation type="submission" date="2025-08" db="UniProtKB">
        <authorList>
            <consortium name="Ensembl"/>
        </authorList>
    </citation>
    <scope>IDENTIFICATION</scope>
</reference>
<sequence>QNKSPQPMSSLAQFEELKARAESCLATSGSVQKVRPFITAMAETAVPVSTRYQHIPAENIIKENIAGKNQKEVRDSLTQLIKALNILVKYGCNLTNPNRPQYWRTVKYNNPVFKTVVDIIKGGRNVLCLYGYTNKMPDGLNFPDDVTSPDVQKVAEVATEVMTLSAELDLFTKLDPCSSLFTKNINLCNPLPSKDDVMSITKSQASFKILDIKKQDTFRKEGLKLLHHLKEGEKKGFGPEEVYAALQASGGSGVWDWLHSELPHVLEEICAMILLSKAEAKQAWITSEGNTQKAVLQLLSDRAAKLHVLMSMGFVDRLACEKALFISAGDLGGALSHLQRPLLQPLHNNIWKEQTNIHFDINHDDKEWLCCRLLGLYNLPSWGRCLLALSLLQQPDVEYSLEDVVQCVREHHDKDFINRILKKECKICFGSFPQRKMHSLTACQCSMCTECFKQHFTVVLRDKHIRDMVCPVCEEPDINDPETFLTYVSTLDVQLRVYLEPETYELFGKKLMEHAVMKDPKFLWCCHCTNGFINDKDQLKVTCQNCQQSFCSKCKKPWEDQHEGISCNDFQAWKRENDSDYQKQGLAGFLHDNGINCPNCKFQYALAKGGCMHFTCSQCRYEFCCGCNNPFHKRGCMYAQCTVTGLHAHHPRDCLFYLRDWTPARLQALLQVQKRRQMLFTYCCFNSRVCHTEGCGVMEQKDGAQFDAPCGIQTQEGHAGLCDKHYREYLVSLINAHLLDPADFFEEGELISACKRHKVYHDRGEEENDETYHTRLRQKLKEIPLGDKVPRKI</sequence>
<dbReference type="PROSITE" id="PS51873">
    <property type="entry name" value="TRIAD"/>
    <property type="match status" value="1"/>
</dbReference>
<reference evidence="11" key="1">
    <citation type="journal article" date="2014" name="Science">
        <title>Nonhuman genetics. Genomic basis for the convergent evolution of electric organs.</title>
        <authorList>
            <person name="Gallant J.R."/>
            <person name="Traeger L.L."/>
            <person name="Volkening J.D."/>
            <person name="Moffett H."/>
            <person name="Chen P.H."/>
            <person name="Novina C.D."/>
            <person name="Phillips G.N.Jr."/>
            <person name="Anand R."/>
            <person name="Wells G.B."/>
            <person name="Pinch M."/>
            <person name="Guth R."/>
            <person name="Unguez G.A."/>
            <person name="Albert J.S."/>
            <person name="Zakon H.H."/>
            <person name="Samanta M.P."/>
            <person name="Sussman M.R."/>
        </authorList>
    </citation>
    <scope>NUCLEOTIDE SEQUENCE [LARGE SCALE GENOMIC DNA]</scope>
</reference>
<evidence type="ECO:0008006" key="12">
    <source>
        <dbReference type="Google" id="ProtNLM"/>
    </source>
</evidence>
<dbReference type="InterPro" id="IPR041031">
    <property type="entry name" value="RNF31_C"/>
</dbReference>
<dbReference type="Pfam" id="PF16678">
    <property type="entry name" value="UBA_HOIP"/>
    <property type="match status" value="1"/>
</dbReference>
<dbReference type="CDD" id="cd16631">
    <property type="entry name" value="mRING-HC-C4C4_RBR_HOIP"/>
    <property type="match status" value="1"/>
</dbReference>
<dbReference type="InterPro" id="IPR047540">
    <property type="entry name" value="BRcat_RBR_RNF31-like"/>
</dbReference>
<evidence type="ECO:0000256" key="6">
    <source>
        <dbReference type="ARBA" id="ARBA00022833"/>
    </source>
</evidence>
<dbReference type="CDD" id="cd20337">
    <property type="entry name" value="BRcat_RBR_HOIP"/>
    <property type="match status" value="1"/>
</dbReference>
<dbReference type="PANTHER" id="PTHR16004:SF5">
    <property type="entry name" value="E3 UBIQUITIN-PROTEIN LIGASE RNF31"/>
    <property type="match status" value="1"/>
</dbReference>
<evidence type="ECO:0000259" key="8">
    <source>
        <dbReference type="PROSITE" id="PS50089"/>
    </source>
</evidence>
<dbReference type="GO" id="GO:0036435">
    <property type="term" value="F:K48-linked polyubiquitin modification-dependent protein binding"/>
    <property type="evidence" value="ECO:0007669"/>
    <property type="project" value="TreeGrafter"/>
</dbReference>
<dbReference type="InterPro" id="IPR002867">
    <property type="entry name" value="IBR_dom"/>
</dbReference>
<dbReference type="Pfam" id="PF18091">
    <property type="entry name" value="E3_UbLigase_RBR"/>
    <property type="match status" value="1"/>
</dbReference>
<dbReference type="GO" id="GO:0008270">
    <property type="term" value="F:zinc ion binding"/>
    <property type="evidence" value="ECO:0007669"/>
    <property type="project" value="UniProtKB-KW"/>
</dbReference>
<dbReference type="Gene3D" id="1.10.8.10">
    <property type="entry name" value="DNA helicase RuvA subunit, C-terminal domain"/>
    <property type="match status" value="1"/>
</dbReference>
<dbReference type="InterPro" id="IPR047541">
    <property type="entry name" value="RNF31_RBR_mRING-HC-like"/>
</dbReference>
<dbReference type="Gene3D" id="1.20.58.2190">
    <property type="match status" value="1"/>
</dbReference>
<protein>
    <recommendedName>
        <fullName evidence="12">RBR-type E3 ubiquitin transferase</fullName>
    </recommendedName>
</protein>
<dbReference type="Pfam" id="PF09409">
    <property type="entry name" value="PUB"/>
    <property type="match status" value="1"/>
</dbReference>
<evidence type="ECO:0000256" key="7">
    <source>
        <dbReference type="PROSITE-ProRule" id="PRU00175"/>
    </source>
</evidence>
<organism evidence="10 11">
    <name type="scientific">Electrophorus electricus</name>
    <name type="common">Electric eel</name>
    <name type="synonym">Gymnotus electricus</name>
    <dbReference type="NCBI Taxonomy" id="8005"/>
    <lineage>
        <taxon>Eukaryota</taxon>
        <taxon>Metazoa</taxon>
        <taxon>Chordata</taxon>
        <taxon>Craniata</taxon>
        <taxon>Vertebrata</taxon>
        <taxon>Euteleostomi</taxon>
        <taxon>Actinopterygii</taxon>
        <taxon>Neopterygii</taxon>
        <taxon>Teleostei</taxon>
        <taxon>Ostariophysi</taxon>
        <taxon>Gymnotiformes</taxon>
        <taxon>Gymnotoidei</taxon>
        <taxon>Gymnotidae</taxon>
        <taxon>Electrophorus</taxon>
    </lineage>
</organism>
<reference evidence="10" key="3">
    <citation type="submission" date="2020-05" db="EMBL/GenBank/DDBJ databases">
        <title>Electrophorus electricus (electric eel) genome, fEleEle1, primary haplotype.</title>
        <authorList>
            <person name="Myers G."/>
            <person name="Meyer A."/>
            <person name="Fedrigo O."/>
            <person name="Formenti G."/>
            <person name="Rhie A."/>
            <person name="Tracey A."/>
            <person name="Sims Y."/>
            <person name="Jarvis E.D."/>
        </authorList>
    </citation>
    <scope>NUCLEOTIDE SEQUENCE [LARGE SCALE GENOMIC DNA]</scope>
</reference>
<gene>
    <name evidence="10" type="primary">GLG1</name>
</gene>
<dbReference type="SMART" id="SM00165">
    <property type="entry name" value="UBA"/>
    <property type="match status" value="1"/>
</dbReference>
<dbReference type="InterPro" id="IPR018997">
    <property type="entry name" value="PUB_domain"/>
</dbReference>
<reference evidence="10" key="5">
    <citation type="submission" date="2025-09" db="UniProtKB">
        <authorList>
            <consortium name="Ensembl"/>
        </authorList>
    </citation>
    <scope>IDENTIFICATION</scope>
</reference>
<dbReference type="InterPro" id="IPR047542">
    <property type="entry name" value="Rcat_RBR_RNF31-like"/>
</dbReference>
<dbReference type="InterPro" id="IPR057426">
    <property type="entry name" value="RNF31_UBA_3"/>
</dbReference>
<dbReference type="AlphaFoldDB" id="A0A4W4GZP1"/>
<dbReference type="Proteomes" id="UP000314983">
    <property type="component" value="Chromosome 14"/>
</dbReference>
<keyword evidence="11" id="KW-1185">Reference proteome</keyword>
<dbReference type="InterPro" id="IPR026254">
    <property type="entry name" value="RNF31-like"/>
</dbReference>
<evidence type="ECO:0000256" key="1">
    <source>
        <dbReference type="ARBA" id="ARBA00022679"/>
    </source>
</evidence>
<dbReference type="InterPro" id="IPR013083">
    <property type="entry name" value="Znf_RING/FYVE/PHD"/>
</dbReference>
<evidence type="ECO:0000313" key="11">
    <source>
        <dbReference type="Proteomes" id="UP000314983"/>
    </source>
</evidence>
<dbReference type="Gene3D" id="6.10.140.1100">
    <property type="match status" value="1"/>
</dbReference>
<dbReference type="GeneTree" id="ENSGT00530000064112"/>
<keyword evidence="5" id="KW-0833">Ubl conjugation pathway</keyword>
<dbReference type="Gene3D" id="1.20.120.1750">
    <property type="match status" value="1"/>
</dbReference>
<evidence type="ECO:0000259" key="9">
    <source>
        <dbReference type="PROSITE" id="PS51873"/>
    </source>
</evidence>
<name>A0A4W4GZP1_ELEEL</name>
<dbReference type="InterPro" id="IPR009060">
    <property type="entry name" value="UBA-like_sf"/>
</dbReference>
<evidence type="ECO:0000256" key="4">
    <source>
        <dbReference type="ARBA" id="ARBA00022771"/>
    </source>
</evidence>
<keyword evidence="4 7" id="KW-0863">Zinc-finger</keyword>
<dbReference type="SUPFAM" id="SSF57850">
    <property type="entry name" value="RING/U-box"/>
    <property type="match status" value="3"/>
</dbReference>
<dbReference type="SMART" id="SM00647">
    <property type="entry name" value="IBR"/>
    <property type="match status" value="2"/>
</dbReference>
<evidence type="ECO:0000256" key="5">
    <source>
        <dbReference type="ARBA" id="ARBA00022786"/>
    </source>
</evidence>
<dbReference type="GO" id="GO:0071797">
    <property type="term" value="C:LUBAC complex"/>
    <property type="evidence" value="ECO:0007669"/>
    <property type="project" value="InterPro"/>
</dbReference>
<dbReference type="PANTHER" id="PTHR16004">
    <property type="entry name" value="RING FINGER PROTEIN 31-RELATED"/>
    <property type="match status" value="1"/>
</dbReference>
<keyword evidence="6" id="KW-0862">Zinc</keyword>
<dbReference type="GO" id="GO:0097039">
    <property type="term" value="P:protein linear polyubiquitination"/>
    <property type="evidence" value="ECO:0007669"/>
    <property type="project" value="TreeGrafter"/>
</dbReference>
<dbReference type="InterPro" id="IPR036339">
    <property type="entry name" value="PUB-like_dom_sf"/>
</dbReference>
<dbReference type="PROSITE" id="PS50089">
    <property type="entry name" value="ZF_RING_2"/>
    <property type="match status" value="1"/>
</dbReference>
<proteinExistence type="predicted"/>
<keyword evidence="2" id="KW-0479">Metal-binding</keyword>
<dbReference type="Pfam" id="PF22191">
    <property type="entry name" value="IBR_1"/>
    <property type="match status" value="2"/>
</dbReference>
<evidence type="ECO:0000256" key="3">
    <source>
        <dbReference type="ARBA" id="ARBA00022737"/>
    </source>
</evidence>
<dbReference type="SUPFAM" id="SSF46934">
    <property type="entry name" value="UBA-like"/>
    <property type="match status" value="1"/>
</dbReference>
<dbReference type="InterPro" id="IPR015940">
    <property type="entry name" value="UBA"/>
</dbReference>
<evidence type="ECO:0000313" key="10">
    <source>
        <dbReference type="Ensembl" id="ENSEEEP00000043199.2"/>
    </source>
</evidence>
<dbReference type="GO" id="GO:0061630">
    <property type="term" value="F:ubiquitin protein ligase activity"/>
    <property type="evidence" value="ECO:0007669"/>
    <property type="project" value="TreeGrafter"/>
</dbReference>
<feature type="domain" description="RING-type" evidence="9">
    <location>
        <begin position="421"/>
        <end position="653"/>
    </location>
</feature>
<dbReference type="Gene3D" id="3.30.40.10">
    <property type="entry name" value="Zinc/RING finger domain, C3HC4 (zinc finger)"/>
    <property type="match status" value="1"/>
</dbReference>
<dbReference type="InterPro" id="IPR001841">
    <property type="entry name" value="Znf_RING"/>
</dbReference>
<accession>A0A4W4GZP1</accession>
<dbReference type="Ensembl" id="ENSEEET00000043694.2">
    <property type="protein sequence ID" value="ENSEEEP00000043199.2"/>
    <property type="gene ID" value="ENSEEEG00000020281.2"/>
</dbReference>
<evidence type="ECO:0000256" key="2">
    <source>
        <dbReference type="ARBA" id="ARBA00022723"/>
    </source>
</evidence>
<dbReference type="InterPro" id="IPR044066">
    <property type="entry name" value="TRIAD_supradom"/>
</dbReference>
<feature type="domain" description="RING-type" evidence="8">
    <location>
        <begin position="425"/>
        <end position="474"/>
    </location>
</feature>